<dbReference type="InterPro" id="IPR057207">
    <property type="entry name" value="FBXL15_LRR"/>
</dbReference>
<dbReference type="Gene3D" id="1.20.1280.50">
    <property type="match status" value="1"/>
</dbReference>
<sequence>FGVFRVSELLCLKGMASNGICSSYDVRGETCIDDLPNECLSNVVKFLFDWADREAFGLTCHRWLKIQGEVQRSIKFHFHNTPAPNCSKWLFKLLCRFPALHSVSLSGCTKISDSALSLFRSAGLKLQKISLDCCYSISDYGLSHICDGSTALLSLSLYRCSISDVGLEHVARGCPNLEIINLSSCDSVSDSGIAALAEGCLGLK</sequence>
<dbReference type="Gene3D" id="3.80.10.10">
    <property type="entry name" value="Ribonuclease Inhibitor"/>
    <property type="match status" value="1"/>
</dbReference>
<name>A0AA38L5D5_TAXCH</name>
<dbReference type="InterPro" id="IPR032675">
    <property type="entry name" value="LRR_dom_sf"/>
</dbReference>
<keyword evidence="3" id="KW-1185">Reference proteome</keyword>
<evidence type="ECO:0000259" key="1">
    <source>
        <dbReference type="Pfam" id="PF25372"/>
    </source>
</evidence>
<dbReference type="SUPFAM" id="SSF81383">
    <property type="entry name" value="F-box domain"/>
    <property type="match status" value="1"/>
</dbReference>
<dbReference type="OMA" id="NTPAPNC"/>
<dbReference type="SMART" id="SM00367">
    <property type="entry name" value="LRR_CC"/>
    <property type="match status" value="4"/>
</dbReference>
<proteinExistence type="predicted"/>
<feature type="domain" description="F-box/LRR-repeat protein 15-like leucin rich repeat" evidence="1">
    <location>
        <begin position="99"/>
        <end position="197"/>
    </location>
</feature>
<accession>A0AA38L5D5</accession>
<dbReference type="GO" id="GO:0031146">
    <property type="term" value="P:SCF-dependent proteasomal ubiquitin-dependent protein catabolic process"/>
    <property type="evidence" value="ECO:0007669"/>
    <property type="project" value="TreeGrafter"/>
</dbReference>
<gene>
    <name evidence="2" type="ORF">KI387_022356</name>
</gene>
<dbReference type="PANTHER" id="PTHR13318">
    <property type="entry name" value="PARTNER OF PAIRED, ISOFORM B-RELATED"/>
    <property type="match status" value="1"/>
</dbReference>
<evidence type="ECO:0000313" key="2">
    <source>
        <dbReference type="EMBL" id="KAH9313729.1"/>
    </source>
</evidence>
<dbReference type="PANTHER" id="PTHR13318:SF26">
    <property type="entry name" value="F-BOX_LRR-REPEAT PROTEIN 12"/>
    <property type="match status" value="1"/>
</dbReference>
<dbReference type="Pfam" id="PF25372">
    <property type="entry name" value="DUF7885"/>
    <property type="match status" value="1"/>
</dbReference>
<dbReference type="AlphaFoldDB" id="A0AA38L5D5"/>
<dbReference type="CDD" id="cd22159">
    <property type="entry name" value="F-box_AtTIR1-like"/>
    <property type="match status" value="1"/>
</dbReference>
<dbReference type="EMBL" id="JAHRHJ020000005">
    <property type="protein sequence ID" value="KAH9313729.1"/>
    <property type="molecule type" value="Genomic_DNA"/>
</dbReference>
<organism evidence="2 3">
    <name type="scientific">Taxus chinensis</name>
    <name type="common">Chinese yew</name>
    <name type="synonym">Taxus wallichiana var. chinensis</name>
    <dbReference type="NCBI Taxonomy" id="29808"/>
    <lineage>
        <taxon>Eukaryota</taxon>
        <taxon>Viridiplantae</taxon>
        <taxon>Streptophyta</taxon>
        <taxon>Embryophyta</taxon>
        <taxon>Tracheophyta</taxon>
        <taxon>Spermatophyta</taxon>
        <taxon>Pinopsida</taxon>
        <taxon>Pinidae</taxon>
        <taxon>Conifers II</taxon>
        <taxon>Cupressales</taxon>
        <taxon>Taxaceae</taxon>
        <taxon>Taxus</taxon>
    </lineage>
</organism>
<dbReference type="GO" id="GO:0019005">
    <property type="term" value="C:SCF ubiquitin ligase complex"/>
    <property type="evidence" value="ECO:0007669"/>
    <property type="project" value="TreeGrafter"/>
</dbReference>
<dbReference type="Proteomes" id="UP000824469">
    <property type="component" value="Unassembled WGS sequence"/>
</dbReference>
<dbReference type="InterPro" id="IPR036047">
    <property type="entry name" value="F-box-like_dom_sf"/>
</dbReference>
<feature type="non-terminal residue" evidence="2">
    <location>
        <position position="1"/>
    </location>
</feature>
<comment type="caution">
    <text evidence="2">The sequence shown here is derived from an EMBL/GenBank/DDBJ whole genome shotgun (WGS) entry which is preliminary data.</text>
</comment>
<dbReference type="InterPro" id="IPR006553">
    <property type="entry name" value="Leu-rich_rpt_Cys-con_subtyp"/>
</dbReference>
<feature type="non-terminal residue" evidence="2">
    <location>
        <position position="204"/>
    </location>
</feature>
<reference evidence="2 3" key="1">
    <citation type="journal article" date="2021" name="Nat. Plants">
        <title>The Taxus genome provides insights into paclitaxel biosynthesis.</title>
        <authorList>
            <person name="Xiong X."/>
            <person name="Gou J."/>
            <person name="Liao Q."/>
            <person name="Li Y."/>
            <person name="Zhou Q."/>
            <person name="Bi G."/>
            <person name="Li C."/>
            <person name="Du R."/>
            <person name="Wang X."/>
            <person name="Sun T."/>
            <person name="Guo L."/>
            <person name="Liang H."/>
            <person name="Lu P."/>
            <person name="Wu Y."/>
            <person name="Zhang Z."/>
            <person name="Ro D.K."/>
            <person name="Shang Y."/>
            <person name="Huang S."/>
            <person name="Yan J."/>
        </authorList>
    </citation>
    <scope>NUCLEOTIDE SEQUENCE [LARGE SCALE GENOMIC DNA]</scope>
    <source>
        <strain evidence="2">Ta-2019</strain>
    </source>
</reference>
<protein>
    <recommendedName>
        <fullName evidence="1">F-box/LRR-repeat protein 15-like leucin rich repeat domain-containing protein</fullName>
    </recommendedName>
</protein>
<dbReference type="SUPFAM" id="SSF52047">
    <property type="entry name" value="RNI-like"/>
    <property type="match status" value="1"/>
</dbReference>
<evidence type="ECO:0000313" key="3">
    <source>
        <dbReference type="Proteomes" id="UP000824469"/>
    </source>
</evidence>